<sequence>MSKSGGGLDEVTWSGSIEDCGNSSNFNMAATVHAVGDESDYDHIAYKGYNIWRFQMHFTDRPGDTLSDPCKDPGGAYDPEPVSFEWNINTEHDSDPKELSFSEERPEDGVKDDDYAEWEVILDFIDSLSGNVYLSLGSTVMKYLIGSNGVSFDSNGGYSNWYWDVPLKGGFDDLPHEHKSDRAKVAEVKCKVHNQFKEGTHHVDCNQSFTFEYLSNNPADCGCNPVSMWKTTSTTKLLQPEYTVGDP</sequence>
<accession>A0A1H7UUM4</accession>
<protein>
    <submittedName>
        <fullName evidence="1">Uncharacterized protein</fullName>
    </submittedName>
</protein>
<dbReference type="EMBL" id="FOAD01000014">
    <property type="protein sequence ID" value="SEM00157.1"/>
    <property type="molecule type" value="Genomic_DNA"/>
</dbReference>
<name>A0A1H7UUM4_HALLR</name>
<dbReference type="Proteomes" id="UP000183894">
    <property type="component" value="Unassembled WGS sequence"/>
</dbReference>
<evidence type="ECO:0000313" key="2">
    <source>
        <dbReference type="Proteomes" id="UP000183894"/>
    </source>
</evidence>
<dbReference type="AlphaFoldDB" id="A0A1H7UUM4"/>
<organism evidence="1 2">
    <name type="scientific">Haloferax larsenii</name>
    <dbReference type="NCBI Taxonomy" id="302484"/>
    <lineage>
        <taxon>Archaea</taxon>
        <taxon>Methanobacteriati</taxon>
        <taxon>Methanobacteriota</taxon>
        <taxon>Stenosarchaea group</taxon>
        <taxon>Halobacteria</taxon>
        <taxon>Halobacteriales</taxon>
        <taxon>Haloferacaceae</taxon>
        <taxon>Haloferax</taxon>
    </lineage>
</organism>
<proteinExistence type="predicted"/>
<reference evidence="1 2" key="1">
    <citation type="submission" date="2016-10" db="EMBL/GenBank/DDBJ databases">
        <authorList>
            <person name="de Groot N.N."/>
        </authorList>
    </citation>
    <scope>NUCLEOTIDE SEQUENCE [LARGE SCALE GENOMIC DNA]</scope>
    <source>
        <strain evidence="1 2">CDM_5</strain>
    </source>
</reference>
<evidence type="ECO:0000313" key="1">
    <source>
        <dbReference type="EMBL" id="SEM00157.1"/>
    </source>
</evidence>
<dbReference type="RefSeq" id="WP_139198491.1">
    <property type="nucleotide sequence ID" value="NZ_FOAD01000014.1"/>
</dbReference>
<gene>
    <name evidence="1" type="ORF">SAMN04488691_11427</name>
</gene>